<organism evidence="2">
    <name type="scientific">Enterobacter cloacae</name>
    <dbReference type="NCBI Taxonomy" id="550"/>
    <lineage>
        <taxon>Bacteria</taxon>
        <taxon>Pseudomonadati</taxon>
        <taxon>Pseudomonadota</taxon>
        <taxon>Gammaproteobacteria</taxon>
        <taxon>Enterobacterales</taxon>
        <taxon>Enterobacteriaceae</taxon>
        <taxon>Enterobacter</taxon>
        <taxon>Enterobacter cloacae complex</taxon>
    </lineage>
</organism>
<dbReference type="InterPro" id="IPR001173">
    <property type="entry name" value="Glyco_trans_2-like"/>
</dbReference>
<dbReference type="PANTHER" id="PTHR22916:SF3">
    <property type="entry name" value="UDP-GLCNAC:BETAGAL BETA-1,3-N-ACETYLGLUCOSAMINYLTRANSFERASE-LIKE PROTEIN 1"/>
    <property type="match status" value="1"/>
</dbReference>
<dbReference type="CDD" id="cd00761">
    <property type="entry name" value="Glyco_tranf_GTA_type"/>
    <property type="match status" value="1"/>
</dbReference>
<evidence type="ECO:0000313" key="2">
    <source>
        <dbReference type="EMBL" id="QHR93134.1"/>
    </source>
</evidence>
<dbReference type="GO" id="GO:0016758">
    <property type="term" value="F:hexosyltransferase activity"/>
    <property type="evidence" value="ECO:0007669"/>
    <property type="project" value="UniProtKB-ARBA"/>
</dbReference>
<feature type="domain" description="Glycosyltransferase 2-like" evidence="1">
    <location>
        <begin position="7"/>
        <end position="129"/>
    </location>
</feature>
<reference evidence="2" key="1">
    <citation type="submission" date="2019-03" db="EMBL/GenBank/DDBJ databases">
        <title>Genetic characterization of the O-antigen and development of a molecular serotyping scheme for Enterobacter cloacae.</title>
        <authorList>
            <person name="Li Y."/>
            <person name="Huang J."/>
            <person name="Wang X."/>
            <person name="Xu C."/>
            <person name="Han T."/>
            <person name="Guo X."/>
        </authorList>
    </citation>
    <scope>NUCLEOTIDE SEQUENCE</scope>
    <source>
        <strain evidence="2">NCTC 11576</strain>
    </source>
</reference>
<dbReference type="Pfam" id="PF00535">
    <property type="entry name" value="Glycos_transf_2"/>
    <property type="match status" value="1"/>
</dbReference>
<dbReference type="PANTHER" id="PTHR22916">
    <property type="entry name" value="GLYCOSYLTRANSFERASE"/>
    <property type="match status" value="1"/>
</dbReference>
<protein>
    <submittedName>
        <fullName evidence="2">Putative glycosyltransferase EpsJ</fullName>
    </submittedName>
</protein>
<dbReference type="AlphaFoldDB" id="A0A6B9XXW4"/>
<accession>A0A6B9XXW4</accession>
<dbReference type="RefSeq" id="WP_058681408.1">
    <property type="nucleotide sequence ID" value="NZ_CAXOGW010000065.1"/>
</dbReference>
<evidence type="ECO:0000259" key="1">
    <source>
        <dbReference type="Pfam" id="PF00535"/>
    </source>
</evidence>
<dbReference type="SUPFAM" id="SSF53448">
    <property type="entry name" value="Nucleotide-diphospho-sugar transferases"/>
    <property type="match status" value="1"/>
</dbReference>
<dbReference type="InterPro" id="IPR029044">
    <property type="entry name" value="Nucleotide-diphossugar_trans"/>
</dbReference>
<keyword evidence="2" id="KW-0808">Transferase</keyword>
<proteinExistence type="predicted"/>
<name>A0A6B9XXW4_ENTCL</name>
<dbReference type="Gene3D" id="3.90.550.10">
    <property type="entry name" value="Spore Coat Polysaccharide Biosynthesis Protein SpsA, Chain A"/>
    <property type="match status" value="1"/>
</dbReference>
<sequence>MSDITLSIIIPCYNVESYIKECLDSVFIQLDVKTEVIIVNDGSTDCTKNIIKSLCAGKKNIKVINQLNAGLSGARNAGLKIAQGEYIAFLDGDDVLFPEYINEVSNAILEFRPDIIEIDAYRFTKESTEAFNLCSYSGQKVINKKMDLMPVFEFNQWYVWGRIYSKKIISFEYFEDGRRYEDIMFTPYLYLKAKVIYSINKPLIGYRHTPNSITKSVKECDYLDIIYALQKFKKYTNKQVDTDIKILLLNSRVRTFSYLKFISNNVYGYFKTLEQTKLIANDILNDNSSVDVKYRIKRSKLLTIRYYRMSSTFSWLKKKLNTLFNS</sequence>
<dbReference type="EMBL" id="MK595719">
    <property type="protein sequence ID" value="QHR93134.1"/>
    <property type="molecule type" value="Genomic_DNA"/>
</dbReference>